<dbReference type="Pfam" id="PF08881">
    <property type="entry name" value="CVNH"/>
    <property type="match status" value="1"/>
</dbReference>
<reference evidence="3 4" key="1">
    <citation type="submission" date="2014-06" db="EMBL/GenBank/DDBJ databases">
        <title>The Genome of the Aflatoxigenic Filamentous Fungus Aspergillus nomius.</title>
        <authorList>
            <person name="Moore M.G."/>
            <person name="Shannon B.M."/>
            <person name="Brian M.M."/>
        </authorList>
    </citation>
    <scope>NUCLEOTIDE SEQUENCE [LARGE SCALE GENOMIC DNA]</scope>
    <source>
        <strain evidence="3 4">NRRL 13137</strain>
    </source>
</reference>
<gene>
    <name evidence="3" type="ORF">ANOM_007553</name>
</gene>
<proteinExistence type="predicted"/>
<dbReference type="RefSeq" id="XP_015404955.1">
    <property type="nucleotide sequence ID" value="XM_015552809.1"/>
</dbReference>
<name>A0A0L1IX16_ASPN3</name>
<dbReference type="OrthoDB" id="4510115at2759"/>
<evidence type="ECO:0000259" key="2">
    <source>
        <dbReference type="Pfam" id="PF08881"/>
    </source>
</evidence>
<evidence type="ECO:0000256" key="1">
    <source>
        <dbReference type="SAM" id="SignalP"/>
    </source>
</evidence>
<dbReference type="SUPFAM" id="SSF51322">
    <property type="entry name" value="Cyanovirin-N"/>
    <property type="match status" value="1"/>
</dbReference>
<feature type="domain" description="Cyanovirin-N" evidence="2">
    <location>
        <begin position="36"/>
        <end position="136"/>
    </location>
</feature>
<keyword evidence="4" id="KW-1185">Reference proteome</keyword>
<feature type="chain" id="PRO_5005552961" description="Cyanovirin-N domain-containing protein" evidence="1">
    <location>
        <begin position="17"/>
        <end position="148"/>
    </location>
</feature>
<keyword evidence="1" id="KW-0732">Signal</keyword>
<protein>
    <recommendedName>
        <fullName evidence="2">Cyanovirin-N domain-containing protein</fullName>
    </recommendedName>
</protein>
<dbReference type="InterPro" id="IPR036673">
    <property type="entry name" value="Cyanovirin-N_sf"/>
</dbReference>
<feature type="signal peptide" evidence="1">
    <location>
        <begin position="1"/>
        <end position="16"/>
    </location>
</feature>
<dbReference type="Proteomes" id="UP000037505">
    <property type="component" value="Unassembled WGS sequence"/>
</dbReference>
<dbReference type="Gene3D" id="2.30.60.10">
    <property type="entry name" value="Cyanovirin-N"/>
    <property type="match status" value="1"/>
</dbReference>
<evidence type="ECO:0000313" key="4">
    <source>
        <dbReference type="Proteomes" id="UP000037505"/>
    </source>
</evidence>
<dbReference type="GeneID" id="26809357"/>
<dbReference type="EMBL" id="JNOM01000232">
    <property type="protein sequence ID" value="KNG84032.1"/>
    <property type="molecule type" value="Genomic_DNA"/>
</dbReference>
<evidence type="ECO:0000313" key="3">
    <source>
        <dbReference type="EMBL" id="KNG84032.1"/>
    </source>
</evidence>
<dbReference type="AlphaFoldDB" id="A0A0L1IX16"/>
<organism evidence="3 4">
    <name type="scientific">Aspergillus nomiae NRRL (strain ATCC 15546 / NRRL 13137 / CBS 260.88 / M93)</name>
    <dbReference type="NCBI Taxonomy" id="1509407"/>
    <lineage>
        <taxon>Eukaryota</taxon>
        <taxon>Fungi</taxon>
        <taxon>Dikarya</taxon>
        <taxon>Ascomycota</taxon>
        <taxon>Pezizomycotina</taxon>
        <taxon>Eurotiomycetes</taxon>
        <taxon>Eurotiomycetidae</taxon>
        <taxon>Eurotiales</taxon>
        <taxon>Aspergillaceae</taxon>
        <taxon>Aspergillus</taxon>
        <taxon>Aspergillus subgen. Circumdati</taxon>
    </lineage>
</organism>
<comment type="caution">
    <text evidence="3">The sequence shown here is derived from an EMBL/GenBank/DDBJ whole genome shotgun (WGS) entry which is preliminary data.</text>
</comment>
<sequence>MRLLLPFIALPLTALATPLGISDLFQNSVDPNAGNFSFSCKDIKLDGKNRPSKDGGHAVQDLVATCAVGDGTEITSKLNLNRCFGHGNGINNYSKCYQLTYEPTSSPKILCQRADDPNVIQTTVYNLDAVISNDHGFIKCFDHKGERI</sequence>
<dbReference type="InterPro" id="IPR011058">
    <property type="entry name" value="Cyanovirin-N"/>
</dbReference>
<accession>A0A0L1IX16</accession>